<dbReference type="AlphaFoldDB" id="A0A508A9B0"/>
<protein>
    <submittedName>
        <fullName evidence="1">Uncharacterized protein</fullName>
    </submittedName>
</protein>
<accession>A0A508A9B0</accession>
<reference evidence="1 2" key="1">
    <citation type="submission" date="2019-06" db="EMBL/GenBank/DDBJ databases">
        <title>Draft genome sequence of Actinomyces johnsonii CCUG 34287T.</title>
        <authorList>
            <person name="Salva-Serra F."/>
            <person name="Cardew S."/>
            <person name="Moore E."/>
        </authorList>
    </citation>
    <scope>NUCLEOTIDE SEQUENCE [LARGE SCALE GENOMIC DNA]</scope>
    <source>
        <strain evidence="1 2">CCUG 34287</strain>
    </source>
</reference>
<name>A0A508A9B0_9ACTO</name>
<evidence type="ECO:0000313" key="1">
    <source>
        <dbReference type="EMBL" id="TQD45054.1"/>
    </source>
</evidence>
<organism evidence="1 2">
    <name type="scientific">Actinomyces johnsonii</name>
    <dbReference type="NCBI Taxonomy" id="544581"/>
    <lineage>
        <taxon>Bacteria</taxon>
        <taxon>Bacillati</taxon>
        <taxon>Actinomycetota</taxon>
        <taxon>Actinomycetes</taxon>
        <taxon>Actinomycetales</taxon>
        <taxon>Actinomycetaceae</taxon>
        <taxon>Actinomyces</taxon>
    </lineage>
</organism>
<proteinExistence type="predicted"/>
<gene>
    <name evidence="1" type="ORF">FK256_00300</name>
</gene>
<sequence length="60" mass="5380">MAVALGIGSVPAMVIAGGCGGSCAGAATGVGAGICAACIGGIATLGSTEVIAVVTCFGYM</sequence>
<comment type="caution">
    <text evidence="1">The sequence shown here is derived from an EMBL/GenBank/DDBJ whole genome shotgun (WGS) entry which is preliminary data.</text>
</comment>
<evidence type="ECO:0000313" key="2">
    <source>
        <dbReference type="Proteomes" id="UP000319010"/>
    </source>
</evidence>
<dbReference type="EMBL" id="VICB01000001">
    <property type="protein sequence ID" value="TQD45054.1"/>
    <property type="molecule type" value="Genomic_DNA"/>
</dbReference>
<dbReference type="Proteomes" id="UP000319010">
    <property type="component" value="Unassembled WGS sequence"/>
</dbReference>